<dbReference type="InterPro" id="IPR000620">
    <property type="entry name" value="EamA_dom"/>
</dbReference>
<comment type="subcellular location">
    <subcellularLocation>
        <location evidence="1">Membrane</location>
        <topology evidence="1">Multi-pass membrane protein</topology>
    </subcellularLocation>
</comment>
<keyword evidence="3 6" id="KW-0812">Transmembrane</keyword>
<feature type="transmembrane region" description="Helical" evidence="6">
    <location>
        <begin position="73"/>
        <end position="97"/>
    </location>
</feature>
<feature type="transmembrane region" description="Helical" evidence="6">
    <location>
        <begin position="188"/>
        <end position="211"/>
    </location>
</feature>
<dbReference type="InterPro" id="IPR037185">
    <property type="entry name" value="EmrE-like"/>
</dbReference>
<evidence type="ECO:0000256" key="3">
    <source>
        <dbReference type="ARBA" id="ARBA00022692"/>
    </source>
</evidence>
<dbReference type="EMBL" id="BLLF01001522">
    <property type="protein sequence ID" value="GFH19799.1"/>
    <property type="molecule type" value="Genomic_DNA"/>
</dbReference>
<gene>
    <name evidence="8" type="ORF">HaLaN_16815</name>
</gene>
<dbReference type="Pfam" id="PF00892">
    <property type="entry name" value="EamA"/>
    <property type="match status" value="1"/>
</dbReference>
<evidence type="ECO:0000256" key="1">
    <source>
        <dbReference type="ARBA" id="ARBA00004141"/>
    </source>
</evidence>
<sequence length="274" mass="28931">MASILWASGNLCMSLAAFVFSLSTLFVKLTHNTVPTFQIVAFRSSLSFLACYVGAKHTGIRPFFGHLRNLKMLLLRGVFGAAAMTTYYLSISCLPLADAVTLFFLNPAVTAVAARLVMGEPLGWKGAAGVVISLGGLVLLSQPPFLMQAGAQAWDSLRVRGTVFGLVSALCAAGAFICIRKLGKAEPALVMSVYFHTCAFSTSAVPLAVGWPQRAVWPSLLDWLLLLGVAITSFWSVVYSYFFGVVLLGESISALGALGSVLVAAGVLLEVGKG</sequence>
<keyword evidence="5 6" id="KW-0472">Membrane</keyword>
<accession>A0A699ZJQ0</accession>
<feature type="transmembrane region" description="Helical" evidence="6">
    <location>
        <begin position="161"/>
        <end position="182"/>
    </location>
</feature>
<feature type="non-terminal residue" evidence="8">
    <location>
        <position position="1"/>
    </location>
</feature>
<dbReference type="PANTHER" id="PTHR22911:SF6">
    <property type="entry name" value="SOLUTE CARRIER FAMILY 35 MEMBER G1"/>
    <property type="match status" value="1"/>
</dbReference>
<proteinExistence type="inferred from homology"/>
<feature type="transmembrane region" description="Helical" evidence="6">
    <location>
        <begin position="7"/>
        <end position="27"/>
    </location>
</feature>
<dbReference type="GO" id="GO:0016020">
    <property type="term" value="C:membrane"/>
    <property type="evidence" value="ECO:0007669"/>
    <property type="project" value="UniProtKB-SubCell"/>
</dbReference>
<feature type="transmembrane region" description="Helical" evidence="6">
    <location>
        <begin position="252"/>
        <end position="271"/>
    </location>
</feature>
<evidence type="ECO:0000256" key="6">
    <source>
        <dbReference type="SAM" id="Phobius"/>
    </source>
</evidence>
<dbReference type="SUPFAM" id="SSF103481">
    <property type="entry name" value="Multidrug resistance efflux transporter EmrE"/>
    <property type="match status" value="1"/>
</dbReference>
<name>A0A699ZJQ0_HAELA</name>
<evidence type="ECO:0000256" key="2">
    <source>
        <dbReference type="ARBA" id="ARBA00007635"/>
    </source>
</evidence>
<evidence type="ECO:0000256" key="5">
    <source>
        <dbReference type="ARBA" id="ARBA00023136"/>
    </source>
</evidence>
<evidence type="ECO:0000313" key="9">
    <source>
        <dbReference type="Proteomes" id="UP000485058"/>
    </source>
</evidence>
<keyword evidence="4 6" id="KW-1133">Transmembrane helix</keyword>
<comment type="similarity">
    <text evidence="2">Belongs to the drug/metabolite transporter (DMT) superfamily. Plant drug/metabolite exporter (P-DME) (TC 2.A.7.4) family.</text>
</comment>
<keyword evidence="9" id="KW-1185">Reference proteome</keyword>
<organism evidence="8 9">
    <name type="scientific">Haematococcus lacustris</name>
    <name type="common">Green alga</name>
    <name type="synonym">Haematococcus pluvialis</name>
    <dbReference type="NCBI Taxonomy" id="44745"/>
    <lineage>
        <taxon>Eukaryota</taxon>
        <taxon>Viridiplantae</taxon>
        <taxon>Chlorophyta</taxon>
        <taxon>core chlorophytes</taxon>
        <taxon>Chlorophyceae</taxon>
        <taxon>CS clade</taxon>
        <taxon>Chlamydomonadales</taxon>
        <taxon>Haematococcaceae</taxon>
        <taxon>Haematococcus</taxon>
    </lineage>
</organism>
<evidence type="ECO:0000313" key="8">
    <source>
        <dbReference type="EMBL" id="GFH19799.1"/>
    </source>
</evidence>
<feature type="transmembrane region" description="Helical" evidence="6">
    <location>
        <begin position="223"/>
        <end position="246"/>
    </location>
</feature>
<dbReference type="Proteomes" id="UP000485058">
    <property type="component" value="Unassembled WGS sequence"/>
</dbReference>
<evidence type="ECO:0000256" key="4">
    <source>
        <dbReference type="ARBA" id="ARBA00022989"/>
    </source>
</evidence>
<protein>
    <recommendedName>
        <fullName evidence="7">EamA domain-containing protein</fullName>
    </recommendedName>
</protein>
<dbReference type="PANTHER" id="PTHR22911">
    <property type="entry name" value="ACYL-MALONYL CONDENSING ENZYME-RELATED"/>
    <property type="match status" value="1"/>
</dbReference>
<evidence type="ECO:0000259" key="7">
    <source>
        <dbReference type="Pfam" id="PF00892"/>
    </source>
</evidence>
<reference evidence="8 9" key="1">
    <citation type="submission" date="2020-02" db="EMBL/GenBank/DDBJ databases">
        <title>Draft genome sequence of Haematococcus lacustris strain NIES-144.</title>
        <authorList>
            <person name="Morimoto D."/>
            <person name="Nakagawa S."/>
            <person name="Yoshida T."/>
            <person name="Sawayama S."/>
        </authorList>
    </citation>
    <scope>NUCLEOTIDE SEQUENCE [LARGE SCALE GENOMIC DNA]</scope>
    <source>
        <strain evidence="8 9">NIES-144</strain>
    </source>
</reference>
<feature type="transmembrane region" description="Helical" evidence="6">
    <location>
        <begin position="122"/>
        <end position="140"/>
    </location>
</feature>
<feature type="domain" description="EamA" evidence="7">
    <location>
        <begin position="8"/>
        <end position="141"/>
    </location>
</feature>
<comment type="caution">
    <text evidence="8">The sequence shown here is derived from an EMBL/GenBank/DDBJ whole genome shotgun (WGS) entry which is preliminary data.</text>
</comment>
<dbReference type="AlphaFoldDB" id="A0A699ZJQ0"/>